<name>A0ABW8KLV2_9BIFI</name>
<evidence type="ECO:0000313" key="1">
    <source>
        <dbReference type="EMBL" id="MFK3575542.1"/>
    </source>
</evidence>
<dbReference type="EMBL" id="JAOQBW010000001">
    <property type="protein sequence ID" value="MFK3575542.1"/>
    <property type="molecule type" value="Genomic_DNA"/>
</dbReference>
<gene>
    <name evidence="1" type="ORF">OCH74_01460</name>
</gene>
<keyword evidence="2" id="KW-1185">Reference proteome</keyword>
<organism evidence="1 2">
    <name type="scientific">Bifidobacterium thermacidophilum</name>
    <dbReference type="NCBI Taxonomy" id="246618"/>
    <lineage>
        <taxon>Bacteria</taxon>
        <taxon>Bacillati</taxon>
        <taxon>Actinomycetota</taxon>
        <taxon>Actinomycetes</taxon>
        <taxon>Bifidobacteriales</taxon>
        <taxon>Bifidobacteriaceae</taxon>
        <taxon>Bifidobacterium</taxon>
    </lineage>
</organism>
<proteinExistence type="predicted"/>
<reference evidence="1 2" key="1">
    <citation type="submission" date="2022-09" db="EMBL/GenBank/DDBJ databases">
        <title>Genome sequencing of four strains from tibetan pig.</title>
        <authorList>
            <person name="Feng J."/>
        </authorList>
    </citation>
    <scope>NUCLEOTIDE SEQUENCE [LARGE SCALE GENOMIC DNA]</scope>
    <source>
        <strain evidence="1 2">11-1-1</strain>
    </source>
</reference>
<protein>
    <submittedName>
        <fullName evidence="1">Uncharacterized protein</fullName>
    </submittedName>
</protein>
<accession>A0ABW8KLV2</accession>
<comment type="caution">
    <text evidence="1">The sequence shown here is derived from an EMBL/GenBank/DDBJ whole genome shotgun (WGS) entry which is preliminary data.</text>
</comment>
<sequence>MWKGMDEHDIIPVCPVCGQPVRQRDASGAYRGWHVQCDSRMRAAMDAKRRARQAEELDERLRYWSAMLTDATGDIRVSVIDRNTVAAERDHWAAVLTVERCRQAILAMRMTPDEVNRYRDPWLRRLCADIGRDGMDLIADRVGWSGARPWRRDPATARDGTLHAAGQLPVPADPDTREGYRGDLERSPGAALTVMGALDHIWKEDNTGTPGEPGPWRLR</sequence>
<dbReference type="Proteomes" id="UP001620273">
    <property type="component" value="Unassembled WGS sequence"/>
</dbReference>
<evidence type="ECO:0000313" key="2">
    <source>
        <dbReference type="Proteomes" id="UP001620273"/>
    </source>
</evidence>
<dbReference type="RefSeq" id="WP_404439750.1">
    <property type="nucleotide sequence ID" value="NZ_JAOQBW010000001.1"/>
</dbReference>